<accession>A0ABS5KU24</accession>
<name>A0ABS5KU24_9ACTN</name>
<sequence length="125" mass="14246">MWTVDNDRSQVIDRGPWNRLDKITDWRQVAGRQLNVRGGVRALRMERCQKGFGPCPVKKRGSCGDWHGVWLAATGVYLDSFVAETAAGEYVPLYQPATTRRRGNYMWVTPVDKAEFLQDRTEVGT</sequence>
<organism evidence="1 2">
    <name type="scientific">Catenulispora pinistramenti</name>
    <dbReference type="NCBI Taxonomy" id="2705254"/>
    <lineage>
        <taxon>Bacteria</taxon>
        <taxon>Bacillati</taxon>
        <taxon>Actinomycetota</taxon>
        <taxon>Actinomycetes</taxon>
        <taxon>Catenulisporales</taxon>
        <taxon>Catenulisporaceae</taxon>
        <taxon>Catenulispora</taxon>
    </lineage>
</organism>
<evidence type="ECO:0000313" key="1">
    <source>
        <dbReference type="EMBL" id="MBS2549537.1"/>
    </source>
</evidence>
<comment type="caution">
    <text evidence="1">The sequence shown here is derived from an EMBL/GenBank/DDBJ whole genome shotgun (WGS) entry which is preliminary data.</text>
</comment>
<keyword evidence="2" id="KW-1185">Reference proteome</keyword>
<dbReference type="Proteomes" id="UP000730482">
    <property type="component" value="Unassembled WGS sequence"/>
</dbReference>
<dbReference type="EMBL" id="JAAFYZ010000075">
    <property type="protein sequence ID" value="MBS2549537.1"/>
    <property type="molecule type" value="Genomic_DNA"/>
</dbReference>
<evidence type="ECO:0000313" key="2">
    <source>
        <dbReference type="Proteomes" id="UP000730482"/>
    </source>
</evidence>
<reference evidence="1 2" key="1">
    <citation type="submission" date="2020-02" db="EMBL/GenBank/DDBJ databases">
        <title>Acidophilic actinobacteria isolated from forest soil.</title>
        <authorList>
            <person name="Golinska P."/>
        </authorList>
    </citation>
    <scope>NUCLEOTIDE SEQUENCE [LARGE SCALE GENOMIC DNA]</scope>
    <source>
        <strain evidence="1 2">NL8</strain>
    </source>
</reference>
<proteinExistence type="predicted"/>
<protein>
    <submittedName>
        <fullName evidence="1">Uncharacterized protein</fullName>
    </submittedName>
</protein>
<gene>
    <name evidence="1" type="ORF">KGQ19_21985</name>
</gene>
<dbReference type="RefSeq" id="WP_212011096.1">
    <property type="nucleotide sequence ID" value="NZ_JAAFYZ010000075.1"/>
</dbReference>